<comment type="caution">
    <text evidence="1">The sequence shown here is derived from an EMBL/GenBank/DDBJ whole genome shotgun (WGS) entry which is preliminary data.</text>
</comment>
<name>A0A5N6MIA3_9ASTR</name>
<dbReference type="EMBL" id="SZYD01000015">
    <property type="protein sequence ID" value="KAD3640010.1"/>
    <property type="molecule type" value="Genomic_DNA"/>
</dbReference>
<gene>
    <name evidence="1" type="ORF">E3N88_29233</name>
</gene>
<protein>
    <submittedName>
        <fullName evidence="1">Uncharacterized protein</fullName>
    </submittedName>
</protein>
<organism evidence="1 2">
    <name type="scientific">Mikania micrantha</name>
    <name type="common">bitter vine</name>
    <dbReference type="NCBI Taxonomy" id="192012"/>
    <lineage>
        <taxon>Eukaryota</taxon>
        <taxon>Viridiplantae</taxon>
        <taxon>Streptophyta</taxon>
        <taxon>Embryophyta</taxon>
        <taxon>Tracheophyta</taxon>
        <taxon>Spermatophyta</taxon>
        <taxon>Magnoliopsida</taxon>
        <taxon>eudicotyledons</taxon>
        <taxon>Gunneridae</taxon>
        <taxon>Pentapetalae</taxon>
        <taxon>asterids</taxon>
        <taxon>campanulids</taxon>
        <taxon>Asterales</taxon>
        <taxon>Asteraceae</taxon>
        <taxon>Asteroideae</taxon>
        <taxon>Heliantheae alliance</taxon>
        <taxon>Eupatorieae</taxon>
        <taxon>Mikania</taxon>
    </lineage>
</organism>
<proteinExistence type="predicted"/>
<sequence length="90" mass="10230">MVVAALGAPRQQRFAENEVMVMIFKPTIFPFKLHVISCLQSSSVPPSEELWLQAYRADDLHPVLSFPTRAYRLSSVVGVRRTAWNSRQAQ</sequence>
<accession>A0A5N6MIA3</accession>
<evidence type="ECO:0000313" key="1">
    <source>
        <dbReference type="EMBL" id="KAD3640010.1"/>
    </source>
</evidence>
<dbReference type="Proteomes" id="UP000326396">
    <property type="component" value="Linkage Group LG5"/>
</dbReference>
<dbReference type="AlphaFoldDB" id="A0A5N6MIA3"/>
<keyword evidence="2" id="KW-1185">Reference proteome</keyword>
<evidence type="ECO:0000313" key="2">
    <source>
        <dbReference type="Proteomes" id="UP000326396"/>
    </source>
</evidence>
<reference evidence="1 2" key="1">
    <citation type="submission" date="2019-05" db="EMBL/GenBank/DDBJ databases">
        <title>Mikania micrantha, genome provides insights into the molecular mechanism of rapid growth.</title>
        <authorList>
            <person name="Liu B."/>
        </authorList>
    </citation>
    <scope>NUCLEOTIDE SEQUENCE [LARGE SCALE GENOMIC DNA]</scope>
    <source>
        <strain evidence="1">NLD-2019</strain>
        <tissue evidence="1">Leaf</tissue>
    </source>
</reference>